<protein>
    <submittedName>
        <fullName evidence="1">Uncharacterized protein</fullName>
    </submittedName>
</protein>
<gene>
    <name evidence="1" type="ORF">CR513_20005</name>
</gene>
<dbReference type="AlphaFoldDB" id="A0A371H3L9"/>
<dbReference type="EMBL" id="QJKJ01003703">
    <property type="protein sequence ID" value="RDX97243.1"/>
    <property type="molecule type" value="Genomic_DNA"/>
</dbReference>
<sequence length="202" mass="22216">RPQHSALFPISCLLRSERKWWDTLLVPEDVLRIHFVALEITITPRSCRCVVCAVLGVYSQIKIPVIHICLSWEARHIKTHVVVKLPNPIYHSCLPLAIKSGNGVSDSEIWLIFPPYGFQIIKGVSSTSNLCHNPSSPVSGIGSLTKSDLALKKFLNVGFPLSRTSGGVPLGKPATYSTELIQLVSKQSFSVKPNSGKLVFMT</sequence>
<evidence type="ECO:0000313" key="2">
    <source>
        <dbReference type="Proteomes" id="UP000257109"/>
    </source>
</evidence>
<organism evidence="1 2">
    <name type="scientific">Mucuna pruriens</name>
    <name type="common">Velvet bean</name>
    <name type="synonym">Dolichos pruriens</name>
    <dbReference type="NCBI Taxonomy" id="157652"/>
    <lineage>
        <taxon>Eukaryota</taxon>
        <taxon>Viridiplantae</taxon>
        <taxon>Streptophyta</taxon>
        <taxon>Embryophyta</taxon>
        <taxon>Tracheophyta</taxon>
        <taxon>Spermatophyta</taxon>
        <taxon>Magnoliopsida</taxon>
        <taxon>eudicotyledons</taxon>
        <taxon>Gunneridae</taxon>
        <taxon>Pentapetalae</taxon>
        <taxon>rosids</taxon>
        <taxon>fabids</taxon>
        <taxon>Fabales</taxon>
        <taxon>Fabaceae</taxon>
        <taxon>Papilionoideae</taxon>
        <taxon>50 kb inversion clade</taxon>
        <taxon>NPAAA clade</taxon>
        <taxon>indigoferoid/millettioid clade</taxon>
        <taxon>Phaseoleae</taxon>
        <taxon>Mucuna</taxon>
    </lineage>
</organism>
<feature type="non-terminal residue" evidence="1">
    <location>
        <position position="1"/>
    </location>
</feature>
<comment type="caution">
    <text evidence="1">The sequence shown here is derived from an EMBL/GenBank/DDBJ whole genome shotgun (WGS) entry which is preliminary data.</text>
</comment>
<dbReference type="OrthoDB" id="10532406at2759"/>
<keyword evidence="2" id="KW-1185">Reference proteome</keyword>
<evidence type="ECO:0000313" key="1">
    <source>
        <dbReference type="EMBL" id="RDX97243.1"/>
    </source>
</evidence>
<proteinExistence type="predicted"/>
<accession>A0A371H3L9</accession>
<name>A0A371H3L9_MUCPR</name>
<reference evidence="1" key="1">
    <citation type="submission" date="2018-05" db="EMBL/GenBank/DDBJ databases">
        <title>Draft genome of Mucuna pruriens seed.</title>
        <authorList>
            <person name="Nnadi N.E."/>
            <person name="Vos R."/>
            <person name="Hasami M.H."/>
            <person name="Devisetty U.K."/>
            <person name="Aguiy J.C."/>
        </authorList>
    </citation>
    <scope>NUCLEOTIDE SEQUENCE [LARGE SCALE GENOMIC DNA]</scope>
    <source>
        <strain evidence="1">JCA_2017</strain>
    </source>
</reference>
<dbReference type="Proteomes" id="UP000257109">
    <property type="component" value="Unassembled WGS sequence"/>
</dbReference>